<comment type="caution">
    <text evidence="8">The sequence shown here is derived from an EMBL/GenBank/DDBJ whole genome shotgun (WGS) entry which is preliminary data.</text>
</comment>
<dbReference type="GO" id="GO:0031854">
    <property type="term" value="F:orexigenic neuropeptide QRFP receptor binding"/>
    <property type="evidence" value="ECO:0007669"/>
    <property type="project" value="InterPro"/>
</dbReference>
<feature type="non-terminal residue" evidence="8">
    <location>
        <position position="117"/>
    </location>
</feature>
<keyword evidence="3" id="KW-0964">Secreted</keyword>
<dbReference type="PROSITE" id="PS51257">
    <property type="entry name" value="PROKAR_LIPOPROTEIN"/>
    <property type="match status" value="1"/>
</dbReference>
<dbReference type="Proteomes" id="UP000524187">
    <property type="component" value="Unassembled WGS sequence"/>
</dbReference>
<dbReference type="EMBL" id="VWPT01000014">
    <property type="protein sequence ID" value="NXE46392.1"/>
    <property type="molecule type" value="Genomic_DNA"/>
</dbReference>
<evidence type="ECO:0000256" key="7">
    <source>
        <dbReference type="SAM" id="SignalP"/>
    </source>
</evidence>
<organism evidence="8 9">
    <name type="scientific">Casuarius casuarius</name>
    <name type="common">Southern cassowary</name>
    <name type="synonym">Struthio casuarius</name>
    <dbReference type="NCBI Taxonomy" id="8787"/>
    <lineage>
        <taxon>Eukaryota</taxon>
        <taxon>Metazoa</taxon>
        <taxon>Chordata</taxon>
        <taxon>Craniata</taxon>
        <taxon>Vertebrata</taxon>
        <taxon>Euteleostomi</taxon>
        <taxon>Archelosauria</taxon>
        <taxon>Archosauria</taxon>
        <taxon>Dinosauria</taxon>
        <taxon>Saurischia</taxon>
        <taxon>Theropoda</taxon>
        <taxon>Coelurosauria</taxon>
        <taxon>Aves</taxon>
        <taxon>Palaeognathae</taxon>
        <taxon>Casuariiformes</taxon>
        <taxon>Casuariidae</taxon>
        <taxon>Casuarius</taxon>
    </lineage>
</organism>
<evidence type="ECO:0000256" key="6">
    <source>
        <dbReference type="SAM" id="MobiDB-lite"/>
    </source>
</evidence>
<evidence type="ECO:0000256" key="4">
    <source>
        <dbReference type="ARBA" id="ARBA00022815"/>
    </source>
</evidence>
<evidence type="ECO:0000256" key="5">
    <source>
        <dbReference type="ARBA" id="ARBA00023320"/>
    </source>
</evidence>
<accession>A0A7K8MZL8</accession>
<feature type="region of interest" description="Disordered" evidence="6">
    <location>
        <begin position="69"/>
        <end position="94"/>
    </location>
</feature>
<dbReference type="GO" id="GO:0007218">
    <property type="term" value="P:neuropeptide signaling pathway"/>
    <property type="evidence" value="ECO:0007669"/>
    <property type="project" value="UniProtKB-KW"/>
</dbReference>
<reference evidence="8 9" key="1">
    <citation type="submission" date="2019-09" db="EMBL/GenBank/DDBJ databases">
        <title>Bird 10,000 Genomes (B10K) Project - Family phase.</title>
        <authorList>
            <person name="Zhang G."/>
        </authorList>
    </citation>
    <scope>NUCLEOTIDE SEQUENCE [LARGE SCALE GENOMIC DNA]</scope>
    <source>
        <strain evidence="8">B10K-LSUMZ-50683</strain>
        <tissue evidence="8">Muscle</tissue>
    </source>
</reference>
<evidence type="ECO:0000313" key="8">
    <source>
        <dbReference type="EMBL" id="NXE46392.1"/>
    </source>
</evidence>
<dbReference type="GO" id="GO:0005184">
    <property type="term" value="F:neuropeptide hormone activity"/>
    <property type="evidence" value="ECO:0007669"/>
    <property type="project" value="TreeGrafter"/>
</dbReference>
<evidence type="ECO:0000256" key="3">
    <source>
        <dbReference type="ARBA" id="ARBA00022525"/>
    </source>
</evidence>
<dbReference type="GO" id="GO:0005576">
    <property type="term" value="C:extracellular region"/>
    <property type="evidence" value="ECO:0007669"/>
    <property type="project" value="UniProtKB-SubCell"/>
</dbReference>
<keyword evidence="4" id="KW-0027">Amidation</keyword>
<dbReference type="InterPro" id="IPR024565">
    <property type="entry name" value="P518"/>
</dbReference>
<keyword evidence="5" id="KW-0527">Neuropeptide</keyword>
<evidence type="ECO:0000256" key="1">
    <source>
        <dbReference type="ARBA" id="ARBA00004613"/>
    </source>
</evidence>
<gene>
    <name evidence="8" type="primary">Qrfp</name>
    <name evidence="8" type="ORF">CASCAS_R14628</name>
</gene>
<dbReference type="PANTHER" id="PTHR36476:SF1">
    <property type="entry name" value="OREXIGENIC NEUROPEPTIDE QRFP"/>
    <property type="match status" value="1"/>
</dbReference>
<feature type="chain" id="PRO_5029690036" evidence="7">
    <location>
        <begin position="25"/>
        <end position="117"/>
    </location>
</feature>
<keyword evidence="9" id="KW-1185">Reference proteome</keyword>
<feature type="signal peptide" evidence="7">
    <location>
        <begin position="1"/>
        <end position="24"/>
    </location>
</feature>
<keyword evidence="7" id="KW-0732">Signal</keyword>
<comment type="subcellular location">
    <subcellularLocation>
        <location evidence="1">Secreted</location>
    </subcellularLocation>
</comment>
<feature type="region of interest" description="Disordered" evidence="6">
    <location>
        <begin position="21"/>
        <end position="49"/>
    </location>
</feature>
<proteinExistence type="inferred from homology"/>
<dbReference type="PANTHER" id="PTHR36476">
    <property type="entry name" value="OREXIGENIC NEUROPEPTIDE QRFP"/>
    <property type="match status" value="1"/>
</dbReference>
<protein>
    <submittedName>
        <fullName evidence="8">OX26 protein</fullName>
    </submittedName>
</protein>
<evidence type="ECO:0000256" key="2">
    <source>
        <dbReference type="ARBA" id="ARBA00005516"/>
    </source>
</evidence>
<sequence>MRASYSLSCLFLLSLGSCFPAGERQEPGDPGEGTRPGPSWRQAAAEDLGPGEELSAVLGAARELRGDGAARLRFGRQERSGMPAAGGGKRSSTLGDLAEELSGYSRKKGGFTFRFGR</sequence>
<dbReference type="Pfam" id="PF11109">
    <property type="entry name" value="RFamide_26RFa"/>
    <property type="match status" value="1"/>
</dbReference>
<feature type="non-terminal residue" evidence="8">
    <location>
        <position position="1"/>
    </location>
</feature>
<evidence type="ECO:0000313" key="9">
    <source>
        <dbReference type="Proteomes" id="UP000524187"/>
    </source>
</evidence>
<comment type="similarity">
    <text evidence="2">Belongs to the RFamide neuropeptide family.</text>
</comment>
<feature type="compositionally biased region" description="Basic and acidic residues" evidence="6">
    <location>
        <begin position="69"/>
        <end position="79"/>
    </location>
</feature>
<name>A0A7K8MZL8_CASCA</name>
<dbReference type="AlphaFoldDB" id="A0A7K8MZL8"/>